<organism evidence="2 3">
    <name type="scientific">Eragrostis curvula</name>
    <name type="common">weeping love grass</name>
    <dbReference type="NCBI Taxonomy" id="38414"/>
    <lineage>
        <taxon>Eukaryota</taxon>
        <taxon>Viridiplantae</taxon>
        <taxon>Streptophyta</taxon>
        <taxon>Embryophyta</taxon>
        <taxon>Tracheophyta</taxon>
        <taxon>Spermatophyta</taxon>
        <taxon>Magnoliopsida</taxon>
        <taxon>Liliopsida</taxon>
        <taxon>Poales</taxon>
        <taxon>Poaceae</taxon>
        <taxon>PACMAD clade</taxon>
        <taxon>Chloridoideae</taxon>
        <taxon>Eragrostideae</taxon>
        <taxon>Eragrostidinae</taxon>
        <taxon>Eragrostis</taxon>
    </lineage>
</organism>
<evidence type="ECO:0000256" key="1">
    <source>
        <dbReference type="SAM" id="MobiDB-lite"/>
    </source>
</evidence>
<gene>
    <name evidence="2" type="ORF">EJB05_36004</name>
</gene>
<keyword evidence="3" id="KW-1185">Reference proteome</keyword>
<name>A0A5J9U7Z2_9POAL</name>
<protein>
    <submittedName>
        <fullName evidence="2">Uncharacterized protein</fullName>
    </submittedName>
</protein>
<reference evidence="2 3" key="1">
    <citation type="journal article" date="2019" name="Sci. Rep.">
        <title>A high-quality genome of Eragrostis curvula grass provides insights into Poaceae evolution and supports new strategies to enhance forage quality.</title>
        <authorList>
            <person name="Carballo J."/>
            <person name="Santos B.A.C.M."/>
            <person name="Zappacosta D."/>
            <person name="Garbus I."/>
            <person name="Selva J.P."/>
            <person name="Gallo C.A."/>
            <person name="Diaz A."/>
            <person name="Albertini E."/>
            <person name="Caccamo M."/>
            <person name="Echenique V."/>
        </authorList>
    </citation>
    <scope>NUCLEOTIDE SEQUENCE [LARGE SCALE GENOMIC DNA]</scope>
    <source>
        <strain evidence="3">cv. Victoria</strain>
        <tissue evidence="2">Leaf</tissue>
    </source>
</reference>
<sequence>MRISAKQRHQTTTTPLAVLPAYAWSSKPYITGGCWRRRKRRGTYGYRLRNERRRSSDPVEDGEASEVEKQGTCMMLYSSSLPDWFGIPAGSRSRSERRGLAGRRRPSAGLRASSWSELMHVPSFSIVHASPAHLVGLVAVHVQKARCV</sequence>
<dbReference type="Gramene" id="TVU19829">
    <property type="protein sequence ID" value="TVU19829"/>
    <property type="gene ID" value="EJB05_36004"/>
</dbReference>
<dbReference type="AlphaFoldDB" id="A0A5J9U7Z2"/>
<dbReference type="Proteomes" id="UP000324897">
    <property type="component" value="Chromosome 7"/>
</dbReference>
<proteinExistence type="predicted"/>
<feature type="non-terminal residue" evidence="2">
    <location>
        <position position="1"/>
    </location>
</feature>
<accession>A0A5J9U7Z2</accession>
<comment type="caution">
    <text evidence="2">The sequence shown here is derived from an EMBL/GenBank/DDBJ whole genome shotgun (WGS) entry which is preliminary data.</text>
</comment>
<feature type="region of interest" description="Disordered" evidence="1">
    <location>
        <begin position="46"/>
        <end position="67"/>
    </location>
</feature>
<evidence type="ECO:0000313" key="3">
    <source>
        <dbReference type="Proteomes" id="UP000324897"/>
    </source>
</evidence>
<evidence type="ECO:0000313" key="2">
    <source>
        <dbReference type="EMBL" id="TVU19829.1"/>
    </source>
</evidence>
<dbReference type="EMBL" id="RWGY01000029">
    <property type="protein sequence ID" value="TVU19829.1"/>
    <property type="molecule type" value="Genomic_DNA"/>
</dbReference>